<feature type="region of interest" description="Disordered" evidence="1">
    <location>
        <begin position="46"/>
        <end position="79"/>
    </location>
</feature>
<evidence type="ECO:0000313" key="3">
    <source>
        <dbReference type="Proteomes" id="UP001151760"/>
    </source>
</evidence>
<reference evidence="2" key="1">
    <citation type="journal article" date="2022" name="Int. J. Mol. Sci.">
        <title>Draft Genome of Tanacetum Coccineum: Genomic Comparison of Closely Related Tanacetum-Family Plants.</title>
        <authorList>
            <person name="Yamashiro T."/>
            <person name="Shiraishi A."/>
            <person name="Nakayama K."/>
            <person name="Satake H."/>
        </authorList>
    </citation>
    <scope>NUCLEOTIDE SEQUENCE</scope>
</reference>
<organism evidence="2 3">
    <name type="scientific">Tanacetum coccineum</name>
    <dbReference type="NCBI Taxonomy" id="301880"/>
    <lineage>
        <taxon>Eukaryota</taxon>
        <taxon>Viridiplantae</taxon>
        <taxon>Streptophyta</taxon>
        <taxon>Embryophyta</taxon>
        <taxon>Tracheophyta</taxon>
        <taxon>Spermatophyta</taxon>
        <taxon>Magnoliopsida</taxon>
        <taxon>eudicotyledons</taxon>
        <taxon>Gunneridae</taxon>
        <taxon>Pentapetalae</taxon>
        <taxon>asterids</taxon>
        <taxon>campanulids</taxon>
        <taxon>Asterales</taxon>
        <taxon>Asteraceae</taxon>
        <taxon>Asteroideae</taxon>
        <taxon>Anthemideae</taxon>
        <taxon>Anthemidinae</taxon>
        <taxon>Tanacetum</taxon>
    </lineage>
</organism>
<evidence type="ECO:0000256" key="1">
    <source>
        <dbReference type="SAM" id="MobiDB-lite"/>
    </source>
</evidence>
<protein>
    <submittedName>
        <fullName evidence="2">Uncharacterized protein</fullName>
    </submittedName>
</protein>
<gene>
    <name evidence="2" type="ORF">Tco_0682799</name>
</gene>
<feature type="region of interest" description="Disordered" evidence="1">
    <location>
        <begin position="1"/>
        <end position="25"/>
    </location>
</feature>
<dbReference type="Proteomes" id="UP001151760">
    <property type="component" value="Unassembled WGS sequence"/>
</dbReference>
<accession>A0ABQ4XSE6</accession>
<proteinExistence type="predicted"/>
<evidence type="ECO:0000313" key="2">
    <source>
        <dbReference type="EMBL" id="GJS68234.1"/>
    </source>
</evidence>
<name>A0ABQ4XSE6_9ASTR</name>
<comment type="caution">
    <text evidence="2">The sequence shown here is derived from an EMBL/GenBank/DDBJ whole genome shotgun (WGS) entry which is preliminary data.</text>
</comment>
<keyword evidence="3" id="KW-1185">Reference proteome</keyword>
<reference evidence="2" key="2">
    <citation type="submission" date="2022-01" db="EMBL/GenBank/DDBJ databases">
        <authorList>
            <person name="Yamashiro T."/>
            <person name="Shiraishi A."/>
            <person name="Satake H."/>
            <person name="Nakayama K."/>
        </authorList>
    </citation>
    <scope>NUCLEOTIDE SEQUENCE</scope>
</reference>
<sequence length="79" mass="8378">MDSSTLTTGETMTMNTINGDGGYEDGDGMRVEPYWKRVAASGVDEGGMSTQWLEEGEADDGGGRSWPESGRIPVTASDN</sequence>
<feature type="compositionally biased region" description="Low complexity" evidence="1">
    <location>
        <begin position="1"/>
        <end position="18"/>
    </location>
</feature>
<dbReference type="EMBL" id="BQNB010009775">
    <property type="protein sequence ID" value="GJS68234.1"/>
    <property type="molecule type" value="Genomic_DNA"/>
</dbReference>